<evidence type="ECO:0000313" key="3">
    <source>
        <dbReference type="Proteomes" id="UP000215914"/>
    </source>
</evidence>
<keyword evidence="1" id="KW-0812">Transmembrane</keyword>
<keyword evidence="1" id="KW-0472">Membrane</keyword>
<gene>
    <name evidence="2" type="ORF">HanXRQr2_Chr16g0744871</name>
</gene>
<organism evidence="2 3">
    <name type="scientific">Helianthus annuus</name>
    <name type="common">Common sunflower</name>
    <dbReference type="NCBI Taxonomy" id="4232"/>
    <lineage>
        <taxon>Eukaryota</taxon>
        <taxon>Viridiplantae</taxon>
        <taxon>Streptophyta</taxon>
        <taxon>Embryophyta</taxon>
        <taxon>Tracheophyta</taxon>
        <taxon>Spermatophyta</taxon>
        <taxon>Magnoliopsida</taxon>
        <taxon>eudicotyledons</taxon>
        <taxon>Gunneridae</taxon>
        <taxon>Pentapetalae</taxon>
        <taxon>asterids</taxon>
        <taxon>campanulids</taxon>
        <taxon>Asterales</taxon>
        <taxon>Asteraceae</taxon>
        <taxon>Asteroideae</taxon>
        <taxon>Heliantheae alliance</taxon>
        <taxon>Heliantheae</taxon>
        <taxon>Helianthus</taxon>
    </lineage>
</organism>
<proteinExistence type="predicted"/>
<dbReference type="AlphaFoldDB" id="A0A9K3GXK2"/>
<protein>
    <submittedName>
        <fullName evidence="2">Uncharacterized protein</fullName>
    </submittedName>
</protein>
<sequence length="60" mass="7339">MRSSKFKGWDLFLDESQFLNYVYFMSMFVSFKQCFMLSGCSFRCMGQRRKTMLCYFCFKT</sequence>
<dbReference type="EMBL" id="MNCJ02000331">
    <property type="protein sequence ID" value="KAF5759732.1"/>
    <property type="molecule type" value="Genomic_DNA"/>
</dbReference>
<name>A0A9K3GXK2_HELAN</name>
<dbReference type="Proteomes" id="UP000215914">
    <property type="component" value="Unassembled WGS sequence"/>
</dbReference>
<evidence type="ECO:0000256" key="1">
    <source>
        <dbReference type="SAM" id="Phobius"/>
    </source>
</evidence>
<accession>A0A9K3GXK2</accession>
<keyword evidence="3" id="KW-1185">Reference proteome</keyword>
<dbReference type="Gramene" id="mRNA:HanXRQr2_Chr16g0744871">
    <property type="protein sequence ID" value="CDS:HanXRQr2_Chr16g0744871.1"/>
    <property type="gene ID" value="HanXRQr2_Chr16g0744871"/>
</dbReference>
<comment type="caution">
    <text evidence="2">The sequence shown here is derived from an EMBL/GenBank/DDBJ whole genome shotgun (WGS) entry which is preliminary data.</text>
</comment>
<keyword evidence="1" id="KW-1133">Transmembrane helix</keyword>
<feature type="transmembrane region" description="Helical" evidence="1">
    <location>
        <begin position="20"/>
        <end position="42"/>
    </location>
</feature>
<reference evidence="2" key="2">
    <citation type="submission" date="2020-06" db="EMBL/GenBank/DDBJ databases">
        <title>Helianthus annuus Genome sequencing and assembly Release 2.</title>
        <authorList>
            <person name="Gouzy J."/>
            <person name="Langlade N."/>
            <person name="Munos S."/>
        </authorList>
    </citation>
    <scope>NUCLEOTIDE SEQUENCE</scope>
    <source>
        <tissue evidence="2">Leaves</tissue>
    </source>
</reference>
<reference evidence="2" key="1">
    <citation type="journal article" date="2017" name="Nature">
        <title>The sunflower genome provides insights into oil metabolism, flowering and Asterid evolution.</title>
        <authorList>
            <person name="Badouin H."/>
            <person name="Gouzy J."/>
            <person name="Grassa C.J."/>
            <person name="Murat F."/>
            <person name="Staton S.E."/>
            <person name="Cottret L."/>
            <person name="Lelandais-Briere C."/>
            <person name="Owens G.L."/>
            <person name="Carrere S."/>
            <person name="Mayjonade B."/>
            <person name="Legrand L."/>
            <person name="Gill N."/>
            <person name="Kane N.C."/>
            <person name="Bowers J.E."/>
            <person name="Hubner S."/>
            <person name="Bellec A."/>
            <person name="Berard A."/>
            <person name="Berges H."/>
            <person name="Blanchet N."/>
            <person name="Boniface M.C."/>
            <person name="Brunel D."/>
            <person name="Catrice O."/>
            <person name="Chaidir N."/>
            <person name="Claudel C."/>
            <person name="Donnadieu C."/>
            <person name="Faraut T."/>
            <person name="Fievet G."/>
            <person name="Helmstetter N."/>
            <person name="King M."/>
            <person name="Knapp S.J."/>
            <person name="Lai Z."/>
            <person name="Le Paslier M.C."/>
            <person name="Lippi Y."/>
            <person name="Lorenzon L."/>
            <person name="Mandel J.R."/>
            <person name="Marage G."/>
            <person name="Marchand G."/>
            <person name="Marquand E."/>
            <person name="Bret-Mestries E."/>
            <person name="Morien E."/>
            <person name="Nambeesan S."/>
            <person name="Nguyen T."/>
            <person name="Pegot-Espagnet P."/>
            <person name="Pouilly N."/>
            <person name="Raftis F."/>
            <person name="Sallet E."/>
            <person name="Schiex T."/>
            <person name="Thomas J."/>
            <person name="Vandecasteele C."/>
            <person name="Vares D."/>
            <person name="Vear F."/>
            <person name="Vautrin S."/>
            <person name="Crespi M."/>
            <person name="Mangin B."/>
            <person name="Burke J.M."/>
            <person name="Salse J."/>
            <person name="Munos S."/>
            <person name="Vincourt P."/>
            <person name="Rieseberg L.H."/>
            <person name="Langlade N.B."/>
        </authorList>
    </citation>
    <scope>NUCLEOTIDE SEQUENCE</scope>
    <source>
        <tissue evidence="2">Leaves</tissue>
    </source>
</reference>
<evidence type="ECO:0000313" key="2">
    <source>
        <dbReference type="EMBL" id="KAF5759732.1"/>
    </source>
</evidence>